<evidence type="ECO:0000313" key="2">
    <source>
        <dbReference type="EMBL" id="CAF1566346.1"/>
    </source>
</evidence>
<name>A0A815Y5G1_9BILA</name>
<sequence>MNTSDRKSASTLHRVKIFINRNPSRSSSVLHYTTTLQDPYQDSRPFSELQQTSTTDFGETQTHNVSYTQRQ</sequence>
<dbReference type="AlphaFoldDB" id="A0A815Y5G1"/>
<feature type="region of interest" description="Disordered" evidence="1">
    <location>
        <begin position="38"/>
        <end position="71"/>
    </location>
</feature>
<reference evidence="2" key="1">
    <citation type="submission" date="2021-02" db="EMBL/GenBank/DDBJ databases">
        <authorList>
            <person name="Nowell W R."/>
        </authorList>
    </citation>
    <scope>NUCLEOTIDE SEQUENCE</scope>
</reference>
<dbReference type="EMBL" id="CAJNOG010007718">
    <property type="protein sequence ID" value="CAF1566346.1"/>
    <property type="molecule type" value="Genomic_DNA"/>
</dbReference>
<feature type="non-terminal residue" evidence="2">
    <location>
        <position position="71"/>
    </location>
</feature>
<dbReference type="Proteomes" id="UP000663845">
    <property type="component" value="Unassembled WGS sequence"/>
</dbReference>
<accession>A0A815Y5G1</accession>
<feature type="compositionally biased region" description="Polar residues" evidence="1">
    <location>
        <begin position="48"/>
        <end position="71"/>
    </location>
</feature>
<proteinExistence type="predicted"/>
<evidence type="ECO:0000256" key="1">
    <source>
        <dbReference type="SAM" id="MobiDB-lite"/>
    </source>
</evidence>
<comment type="caution">
    <text evidence="2">The sequence shown here is derived from an EMBL/GenBank/DDBJ whole genome shotgun (WGS) entry which is preliminary data.</text>
</comment>
<gene>
    <name evidence="2" type="ORF">JYZ213_LOCUS47149</name>
</gene>
<evidence type="ECO:0000313" key="3">
    <source>
        <dbReference type="Proteomes" id="UP000663845"/>
    </source>
</evidence>
<organism evidence="2 3">
    <name type="scientific">Adineta steineri</name>
    <dbReference type="NCBI Taxonomy" id="433720"/>
    <lineage>
        <taxon>Eukaryota</taxon>
        <taxon>Metazoa</taxon>
        <taxon>Spiralia</taxon>
        <taxon>Gnathifera</taxon>
        <taxon>Rotifera</taxon>
        <taxon>Eurotatoria</taxon>
        <taxon>Bdelloidea</taxon>
        <taxon>Adinetida</taxon>
        <taxon>Adinetidae</taxon>
        <taxon>Adineta</taxon>
    </lineage>
</organism>
<protein>
    <submittedName>
        <fullName evidence="2">Uncharacterized protein</fullName>
    </submittedName>
</protein>